<feature type="domain" description="HTH luxR-type" evidence="4">
    <location>
        <begin position="781"/>
        <end position="846"/>
    </location>
</feature>
<keyword evidence="1" id="KW-0805">Transcription regulation</keyword>
<dbReference type="SUPFAM" id="SSF46894">
    <property type="entry name" value="C-terminal effector domain of the bipartite response regulators"/>
    <property type="match status" value="1"/>
</dbReference>
<name>A0A0B2ADT4_9MICO</name>
<organism evidence="5 6">
    <name type="scientific">Microbacterium mangrovi</name>
    <dbReference type="NCBI Taxonomy" id="1348253"/>
    <lineage>
        <taxon>Bacteria</taxon>
        <taxon>Bacillati</taxon>
        <taxon>Actinomycetota</taxon>
        <taxon>Actinomycetes</taxon>
        <taxon>Micrococcales</taxon>
        <taxon>Microbacteriaceae</taxon>
        <taxon>Microbacterium</taxon>
    </lineage>
</organism>
<dbReference type="InterPro" id="IPR000792">
    <property type="entry name" value="Tscrpt_reg_LuxR_C"/>
</dbReference>
<sequence length="848" mass="91953">MHALEAAIEWLRDGASADVIGRRFSGRTTFMRGIRSQLEDEGWRTLWVSGNAFLQNSPLSSLELSGVITGTSRGRSALHSAVAGVEGLARPERFVVLVDDWDSLDDASWGVLTAAQEQVGFPIVRATLRRRALASSPTGIHFEQSPRTFVVDLRPMTIDELERVLVTHLEGPIDNATASRILAKSGGVVGLALNIVDAARAEGTLRQTAGLWRAEAGLWSDSLTRIAEAYIAGISEAELDVLETLALVGELDVAEARATLDWRAVESLEDRALIRLYSIGSRRLVSVVPPLVMELLRNQTHCARRDRVLQDILKDGILDGGTGTERSMAGRTQGWEQPDALFVRSFDEHARGRRTTTRARWLADPSPATAVPFLQVLNDQHADPDEIELVFAGTDAADGDDESRAQFAIQRAWWTAGIDGDLDAALTELASARGGLGRYGRLVDAARVDIESAFRGIPDDAESLLAIDDDAELPPSVRDKISESRLATFFSLGQFEKARTALQFLSETPLGGSVYSPGFLAGMLALFDGELDAGLESSILAFHRARGSLDAARLRSYGYLCALGLMLSGRRNDAQPYIDVVLALGRPPHIPQIVQLGIANVGMLLAFRRGDADGAAVIESQRRDLPFTDAGTLPLGSWPDAQRSVVAGNVLASSDALWASGLGQWERGARVGGLLSMFAALELEYSEQRAARLTEFVGQVDSEFFAVQLEVVRAEAAKSPERLRDAARRLQELGVAGRAITALRKALKARTGSRSRDLDADLERAADELGIDVTASDPFDFLSVIPKLSKREIEVAQRAAEGMSNQEIADELLLSVRTVENHVHRIMRKTGIESRTGLAEFMKAASGT</sequence>
<dbReference type="Proteomes" id="UP000031030">
    <property type="component" value="Unassembled WGS sequence"/>
</dbReference>
<evidence type="ECO:0000256" key="1">
    <source>
        <dbReference type="ARBA" id="ARBA00023015"/>
    </source>
</evidence>
<reference evidence="5 6" key="1">
    <citation type="submission" date="2014-11" db="EMBL/GenBank/DDBJ databases">
        <title>Genome sequence of Microbacterium mangrovi MUSC 115(T).</title>
        <authorList>
            <person name="Lee L.-H."/>
        </authorList>
    </citation>
    <scope>NUCLEOTIDE SEQUENCE [LARGE SCALE GENOMIC DNA]</scope>
    <source>
        <strain evidence="5 6">MUSC 115</strain>
    </source>
</reference>
<protein>
    <recommendedName>
        <fullName evidence="4">HTH luxR-type domain-containing protein</fullName>
    </recommendedName>
</protein>
<evidence type="ECO:0000313" key="5">
    <source>
        <dbReference type="EMBL" id="KHK99840.1"/>
    </source>
</evidence>
<dbReference type="InterPro" id="IPR027417">
    <property type="entry name" value="P-loop_NTPase"/>
</dbReference>
<dbReference type="InterPro" id="IPR016032">
    <property type="entry name" value="Sig_transdc_resp-reg_C-effctor"/>
</dbReference>
<dbReference type="SUPFAM" id="SSF52540">
    <property type="entry name" value="P-loop containing nucleoside triphosphate hydrolases"/>
    <property type="match status" value="1"/>
</dbReference>
<evidence type="ECO:0000256" key="3">
    <source>
        <dbReference type="ARBA" id="ARBA00023163"/>
    </source>
</evidence>
<keyword evidence="6" id="KW-1185">Reference proteome</keyword>
<dbReference type="GO" id="GO:0006355">
    <property type="term" value="P:regulation of DNA-templated transcription"/>
    <property type="evidence" value="ECO:0007669"/>
    <property type="project" value="InterPro"/>
</dbReference>
<dbReference type="STRING" id="1348253.LK09_00395"/>
<dbReference type="EMBL" id="JTDK01000001">
    <property type="protein sequence ID" value="KHK99840.1"/>
    <property type="molecule type" value="Genomic_DNA"/>
</dbReference>
<dbReference type="PROSITE" id="PS00622">
    <property type="entry name" value="HTH_LUXR_1"/>
    <property type="match status" value="1"/>
</dbReference>
<proteinExistence type="predicted"/>
<dbReference type="Pfam" id="PF00196">
    <property type="entry name" value="GerE"/>
    <property type="match status" value="1"/>
</dbReference>
<dbReference type="SMART" id="SM00421">
    <property type="entry name" value="HTH_LUXR"/>
    <property type="match status" value="1"/>
</dbReference>
<dbReference type="PANTHER" id="PTHR44688:SF16">
    <property type="entry name" value="DNA-BINDING TRANSCRIPTIONAL ACTIVATOR DEVR_DOSR"/>
    <property type="match status" value="1"/>
</dbReference>
<dbReference type="InterPro" id="IPR036388">
    <property type="entry name" value="WH-like_DNA-bd_sf"/>
</dbReference>
<dbReference type="PANTHER" id="PTHR44688">
    <property type="entry name" value="DNA-BINDING TRANSCRIPTIONAL ACTIVATOR DEVR_DOSR"/>
    <property type="match status" value="1"/>
</dbReference>
<dbReference type="Gene3D" id="1.10.10.10">
    <property type="entry name" value="Winged helix-like DNA-binding domain superfamily/Winged helix DNA-binding domain"/>
    <property type="match status" value="1"/>
</dbReference>
<dbReference type="AlphaFoldDB" id="A0A0B2ADT4"/>
<keyword evidence="2" id="KW-0238">DNA-binding</keyword>
<accession>A0A0B2ADT4</accession>
<gene>
    <name evidence="5" type="ORF">LK09_00395</name>
</gene>
<evidence type="ECO:0000313" key="6">
    <source>
        <dbReference type="Proteomes" id="UP000031030"/>
    </source>
</evidence>
<evidence type="ECO:0000256" key="2">
    <source>
        <dbReference type="ARBA" id="ARBA00023125"/>
    </source>
</evidence>
<dbReference type="PROSITE" id="PS50043">
    <property type="entry name" value="HTH_LUXR_2"/>
    <property type="match status" value="1"/>
</dbReference>
<dbReference type="PRINTS" id="PR00038">
    <property type="entry name" value="HTHLUXR"/>
</dbReference>
<dbReference type="CDD" id="cd06170">
    <property type="entry name" value="LuxR_C_like"/>
    <property type="match status" value="1"/>
</dbReference>
<keyword evidence="3" id="KW-0804">Transcription</keyword>
<evidence type="ECO:0000259" key="4">
    <source>
        <dbReference type="PROSITE" id="PS50043"/>
    </source>
</evidence>
<comment type="caution">
    <text evidence="5">The sequence shown here is derived from an EMBL/GenBank/DDBJ whole genome shotgun (WGS) entry which is preliminary data.</text>
</comment>
<dbReference type="GO" id="GO:0003677">
    <property type="term" value="F:DNA binding"/>
    <property type="evidence" value="ECO:0007669"/>
    <property type="project" value="UniProtKB-KW"/>
</dbReference>